<evidence type="ECO:0000313" key="3">
    <source>
        <dbReference type="Proteomes" id="UP001597058"/>
    </source>
</evidence>
<accession>A0ABW3XSW8</accession>
<sequence>MLLVLADYLPAEASVLCAFVGSLVGGFALLEQCQETRVIRCSMSHITAQTWTGQRSVDLTHIRDVRLLTTFSYGGAHHAVLVRDQNGVRLGLTSTRSKRALVRALRNAPVDARSRPRVSSAARAHLGLGAHRTHMMHTVISFLALTTSISLYNGLVLKLAGF</sequence>
<reference evidence="3" key="1">
    <citation type="journal article" date="2019" name="Int. J. Syst. Evol. Microbiol.">
        <title>The Global Catalogue of Microorganisms (GCM) 10K type strain sequencing project: providing services to taxonomists for standard genome sequencing and annotation.</title>
        <authorList>
            <consortium name="The Broad Institute Genomics Platform"/>
            <consortium name="The Broad Institute Genome Sequencing Center for Infectious Disease"/>
            <person name="Wu L."/>
            <person name="Ma J."/>
        </authorList>
    </citation>
    <scope>NUCLEOTIDE SEQUENCE [LARGE SCALE GENOMIC DNA]</scope>
    <source>
        <strain evidence="3">CGMCC 4.7020</strain>
    </source>
</reference>
<comment type="caution">
    <text evidence="2">The sequence shown here is derived from an EMBL/GenBank/DDBJ whole genome shotgun (WGS) entry which is preliminary data.</text>
</comment>
<proteinExistence type="predicted"/>
<protein>
    <recommendedName>
        <fullName evidence="4">PH domain-containing protein</fullName>
    </recommendedName>
</protein>
<feature type="transmembrane region" description="Helical" evidence="1">
    <location>
        <begin position="12"/>
        <end position="30"/>
    </location>
</feature>
<dbReference type="RefSeq" id="WP_381235810.1">
    <property type="nucleotide sequence ID" value="NZ_JBHSKH010000025.1"/>
</dbReference>
<gene>
    <name evidence="2" type="ORF">ACFQ5X_43775</name>
</gene>
<name>A0ABW3XSW8_9ACTN</name>
<organism evidence="2 3">
    <name type="scientific">Streptomyces kaempferi</name>
    <dbReference type="NCBI Taxonomy" id="333725"/>
    <lineage>
        <taxon>Bacteria</taxon>
        <taxon>Bacillati</taxon>
        <taxon>Actinomycetota</taxon>
        <taxon>Actinomycetes</taxon>
        <taxon>Kitasatosporales</taxon>
        <taxon>Streptomycetaceae</taxon>
        <taxon>Streptomyces</taxon>
    </lineage>
</organism>
<keyword evidence="1" id="KW-1133">Transmembrane helix</keyword>
<feature type="transmembrane region" description="Helical" evidence="1">
    <location>
        <begin position="139"/>
        <end position="160"/>
    </location>
</feature>
<keyword evidence="1" id="KW-0472">Membrane</keyword>
<dbReference type="Proteomes" id="UP001597058">
    <property type="component" value="Unassembled WGS sequence"/>
</dbReference>
<keyword evidence="1" id="KW-0812">Transmembrane</keyword>
<evidence type="ECO:0000256" key="1">
    <source>
        <dbReference type="SAM" id="Phobius"/>
    </source>
</evidence>
<keyword evidence="3" id="KW-1185">Reference proteome</keyword>
<dbReference type="EMBL" id="JBHTMM010000131">
    <property type="protein sequence ID" value="MFD1312672.1"/>
    <property type="molecule type" value="Genomic_DNA"/>
</dbReference>
<evidence type="ECO:0000313" key="2">
    <source>
        <dbReference type="EMBL" id="MFD1312672.1"/>
    </source>
</evidence>
<evidence type="ECO:0008006" key="4">
    <source>
        <dbReference type="Google" id="ProtNLM"/>
    </source>
</evidence>